<proteinExistence type="predicted"/>
<organism evidence="4 5">
    <name type="scientific">Reticulomyxa filosa</name>
    <dbReference type="NCBI Taxonomy" id="46433"/>
    <lineage>
        <taxon>Eukaryota</taxon>
        <taxon>Sar</taxon>
        <taxon>Rhizaria</taxon>
        <taxon>Retaria</taxon>
        <taxon>Foraminifera</taxon>
        <taxon>Monothalamids</taxon>
        <taxon>Reticulomyxidae</taxon>
        <taxon>Reticulomyxa</taxon>
    </lineage>
</organism>
<dbReference type="InterPro" id="IPR011041">
    <property type="entry name" value="Quinoprot_gluc/sorb_DH_b-prop"/>
</dbReference>
<dbReference type="InterPro" id="IPR020472">
    <property type="entry name" value="WD40_PAC1"/>
</dbReference>
<dbReference type="Proteomes" id="UP000023152">
    <property type="component" value="Unassembled WGS sequence"/>
</dbReference>
<evidence type="ECO:0000313" key="4">
    <source>
        <dbReference type="EMBL" id="ETO35381.1"/>
    </source>
</evidence>
<dbReference type="InterPro" id="IPR036322">
    <property type="entry name" value="WD40_repeat_dom_sf"/>
</dbReference>
<protein>
    <submittedName>
        <fullName evidence="4">WD repeat-containing protein</fullName>
    </submittedName>
</protein>
<accession>X6PB56</accession>
<feature type="repeat" description="WD" evidence="3">
    <location>
        <begin position="604"/>
        <end position="645"/>
    </location>
</feature>
<dbReference type="SUPFAM" id="SSF50952">
    <property type="entry name" value="Soluble quinoprotein glucose dehydrogenase"/>
    <property type="match status" value="1"/>
</dbReference>
<dbReference type="PROSITE" id="PS50294">
    <property type="entry name" value="WD_REPEATS_REGION"/>
    <property type="match status" value="5"/>
</dbReference>
<feature type="repeat" description="WD" evidence="3">
    <location>
        <begin position="520"/>
        <end position="561"/>
    </location>
</feature>
<dbReference type="GO" id="GO:1990234">
    <property type="term" value="C:transferase complex"/>
    <property type="evidence" value="ECO:0007669"/>
    <property type="project" value="UniProtKB-ARBA"/>
</dbReference>
<evidence type="ECO:0000313" key="5">
    <source>
        <dbReference type="Proteomes" id="UP000023152"/>
    </source>
</evidence>
<dbReference type="InterPro" id="IPR015943">
    <property type="entry name" value="WD40/YVTN_repeat-like_dom_sf"/>
</dbReference>
<dbReference type="PRINTS" id="PR00320">
    <property type="entry name" value="GPROTEINBRPT"/>
</dbReference>
<dbReference type="PANTHER" id="PTHR22847:SF637">
    <property type="entry name" value="WD REPEAT DOMAIN 5B"/>
    <property type="match status" value="1"/>
</dbReference>
<dbReference type="PROSITE" id="PS50082">
    <property type="entry name" value="WD_REPEATS_2"/>
    <property type="match status" value="5"/>
</dbReference>
<dbReference type="InterPro" id="IPR001680">
    <property type="entry name" value="WD40_rpt"/>
</dbReference>
<dbReference type="SMART" id="SM00320">
    <property type="entry name" value="WD40"/>
    <property type="match status" value="7"/>
</dbReference>
<dbReference type="CDD" id="cd00200">
    <property type="entry name" value="WD40"/>
    <property type="match status" value="1"/>
</dbReference>
<name>X6PB56_RETFI</name>
<evidence type="ECO:0000256" key="1">
    <source>
        <dbReference type="ARBA" id="ARBA00022574"/>
    </source>
</evidence>
<comment type="caution">
    <text evidence="4">The sequence shown here is derived from an EMBL/GenBank/DDBJ whole genome shotgun (WGS) entry which is preliminary data.</text>
</comment>
<dbReference type="Gene3D" id="2.120.10.80">
    <property type="entry name" value="Kelch-type beta propeller"/>
    <property type="match status" value="2"/>
</dbReference>
<sequence length="680" mass="77994">MSTTTSRFTTLDPLPSPIHFIQCVVHKHEIIICGGAHKENCYSYHTIKDQYKYICSYPNYVRLYGHCVVKCVENDASNYVTLLSFGGNCKHTLRMKYISVWGDENKKNEDAIQKEDMQYCNKWMSLTSNGNAIQIGENADNYAGVRAIIGGRNNHLLFITYYPNNIDIFDLNTLRFIKRDFLPVENNGWIRHHCFVPKQNNSNQMLLFCRNIGLLIEYNEYENTFQFQNTRVCTTIRQCAEYAYTCFNNSILFFGGADTTGNCNSKNVHVYSMAENKWLQFEQTLPTFVTKCAAVLSDDNEFVHIIGGENRAAAVATHMKTKVNIWTDAKRTEKESHWMMEEEEIRYIEETNAELTKKGRDFDIKKLKDIEMIIRYWFSLLSIEKKWSGDLDSMVSRYLMVIVVRYSPDNIHVVLSLDDNTIRFYDIKSKKELQILKGHLDKVNDAKFSSDGNMIVSCSRDTTIRLWDIKTWTMTKILKGHRNNVVVAQFSPDGKIVVSGSYDKTIRLWNVQTGQTIKSLHGHFGYVNDVQFLPNCEQIISSSSDKTIGIWDVELGEIICQLKEHVSPITRVAFSLEHFSVVICSSGSTIYTWNIISELQIKQLKGHSNFITDLKSFPDGQTVVSCAMDKTVRLWDVQLGVEIQKLEGHSEDVTSVDISPDGNIIISASNDGTIRLWKLL</sequence>
<dbReference type="EMBL" id="ASPP01001666">
    <property type="protein sequence ID" value="ETO35381.1"/>
    <property type="molecule type" value="Genomic_DNA"/>
</dbReference>
<feature type="repeat" description="WD" evidence="3">
    <location>
        <begin position="478"/>
        <end position="519"/>
    </location>
</feature>
<dbReference type="PROSITE" id="PS00678">
    <property type="entry name" value="WD_REPEATS_1"/>
    <property type="match status" value="4"/>
</dbReference>
<evidence type="ECO:0000256" key="3">
    <source>
        <dbReference type="PROSITE-ProRule" id="PRU00221"/>
    </source>
</evidence>
<dbReference type="Pfam" id="PF00400">
    <property type="entry name" value="WD40"/>
    <property type="match status" value="5"/>
</dbReference>
<keyword evidence="1 3" id="KW-0853">WD repeat</keyword>
<dbReference type="InterPro" id="IPR015915">
    <property type="entry name" value="Kelch-typ_b-propeller"/>
</dbReference>
<evidence type="ECO:0000256" key="2">
    <source>
        <dbReference type="ARBA" id="ARBA00022737"/>
    </source>
</evidence>
<feature type="repeat" description="WD" evidence="3">
    <location>
        <begin position="646"/>
        <end position="680"/>
    </location>
</feature>
<keyword evidence="5" id="KW-1185">Reference proteome</keyword>
<feature type="repeat" description="WD" evidence="3">
    <location>
        <begin position="436"/>
        <end position="477"/>
    </location>
</feature>
<keyword evidence="2" id="KW-0677">Repeat</keyword>
<dbReference type="Gene3D" id="2.130.10.10">
    <property type="entry name" value="YVTN repeat-like/Quinoprotein amine dehydrogenase"/>
    <property type="match status" value="2"/>
</dbReference>
<dbReference type="AlphaFoldDB" id="X6PB56"/>
<dbReference type="PANTHER" id="PTHR22847">
    <property type="entry name" value="WD40 REPEAT PROTEIN"/>
    <property type="match status" value="1"/>
</dbReference>
<dbReference type="InterPro" id="IPR019775">
    <property type="entry name" value="WD40_repeat_CS"/>
</dbReference>
<reference evidence="4 5" key="1">
    <citation type="journal article" date="2013" name="Curr. Biol.">
        <title>The Genome of the Foraminiferan Reticulomyxa filosa.</title>
        <authorList>
            <person name="Glockner G."/>
            <person name="Hulsmann N."/>
            <person name="Schleicher M."/>
            <person name="Noegel A.A."/>
            <person name="Eichinger L."/>
            <person name="Gallinger C."/>
            <person name="Pawlowski J."/>
            <person name="Sierra R."/>
            <person name="Euteneuer U."/>
            <person name="Pillet L."/>
            <person name="Moustafa A."/>
            <person name="Platzer M."/>
            <person name="Groth M."/>
            <person name="Szafranski K."/>
            <person name="Schliwa M."/>
        </authorList>
    </citation>
    <scope>NUCLEOTIDE SEQUENCE [LARGE SCALE GENOMIC DNA]</scope>
</reference>
<dbReference type="SUPFAM" id="SSF50978">
    <property type="entry name" value="WD40 repeat-like"/>
    <property type="match status" value="1"/>
</dbReference>
<gene>
    <name evidence="4" type="ORF">RFI_01683</name>
</gene>